<evidence type="ECO:0000256" key="1">
    <source>
        <dbReference type="ARBA" id="ARBA00011467"/>
    </source>
</evidence>
<dbReference type="SUPFAM" id="SSF52540">
    <property type="entry name" value="P-loop containing nucleoside triphosphate hydrolases"/>
    <property type="match status" value="1"/>
</dbReference>
<dbReference type="PANTHER" id="PTHR45629">
    <property type="entry name" value="SNF2/RAD54 FAMILY MEMBER"/>
    <property type="match status" value="1"/>
</dbReference>
<dbReference type="EMBL" id="KZ364243">
    <property type="protein sequence ID" value="PIO57704.1"/>
    <property type="molecule type" value="Genomic_DNA"/>
</dbReference>
<gene>
    <name evidence="11" type="ORF">TELCIR_20876</name>
</gene>
<dbReference type="Pfam" id="PF00271">
    <property type="entry name" value="Helicase_C"/>
    <property type="match status" value="1"/>
</dbReference>
<organism evidence="11 12">
    <name type="scientific">Teladorsagia circumcincta</name>
    <name type="common">Brown stomach worm</name>
    <name type="synonym">Ostertagia circumcincta</name>
    <dbReference type="NCBI Taxonomy" id="45464"/>
    <lineage>
        <taxon>Eukaryota</taxon>
        <taxon>Metazoa</taxon>
        <taxon>Ecdysozoa</taxon>
        <taxon>Nematoda</taxon>
        <taxon>Chromadorea</taxon>
        <taxon>Rhabditida</taxon>
        <taxon>Rhabditina</taxon>
        <taxon>Rhabditomorpha</taxon>
        <taxon>Strongyloidea</taxon>
        <taxon>Trichostrongylidae</taxon>
        <taxon>Teladorsagia</taxon>
    </lineage>
</organism>
<dbReference type="AlphaFoldDB" id="A0A2G9TI90"/>
<name>A0A2G9TI90_TELCI</name>
<dbReference type="GO" id="GO:0004386">
    <property type="term" value="F:helicase activity"/>
    <property type="evidence" value="ECO:0007669"/>
    <property type="project" value="UniProtKB-KW"/>
</dbReference>
<accession>A0A2G9TI90</accession>
<evidence type="ECO:0000256" key="8">
    <source>
        <dbReference type="ARBA" id="ARBA00029956"/>
    </source>
</evidence>
<feature type="non-terminal residue" evidence="11">
    <location>
        <position position="1"/>
    </location>
</feature>
<feature type="non-terminal residue" evidence="11">
    <location>
        <position position="262"/>
    </location>
</feature>
<comment type="function">
    <text evidence="7">Involved in mitotic DNA repair and meiotic recombination. Functions in the recombinational DNA repair pathway. Essential for interhomolog gene conversion (GC), but may have a less important role in intersister GC than spn-A/Rad51. In the presence of DNA, spn-A/Rad51 enhances the ATPase activity of okr/Rad54.</text>
</comment>
<evidence type="ECO:0000256" key="5">
    <source>
        <dbReference type="ARBA" id="ARBA00022801"/>
    </source>
</evidence>
<evidence type="ECO:0000256" key="3">
    <source>
        <dbReference type="ARBA" id="ARBA00022618"/>
    </source>
</evidence>
<feature type="region of interest" description="Disordered" evidence="9">
    <location>
        <begin position="125"/>
        <end position="262"/>
    </location>
</feature>
<dbReference type="PROSITE" id="PS51194">
    <property type="entry name" value="HELICASE_CTER"/>
    <property type="match status" value="1"/>
</dbReference>
<reference evidence="11 12" key="1">
    <citation type="submission" date="2015-09" db="EMBL/GenBank/DDBJ databases">
        <title>Draft genome of the parasitic nematode Teladorsagia circumcincta isolate WARC Sus (inbred).</title>
        <authorList>
            <person name="Mitreva M."/>
        </authorList>
    </citation>
    <scope>NUCLEOTIDE SEQUENCE [LARGE SCALE GENOMIC DNA]</scope>
    <source>
        <strain evidence="11 12">S</strain>
    </source>
</reference>
<dbReference type="OrthoDB" id="448448at2759"/>
<keyword evidence="6" id="KW-0131">Cell cycle</keyword>
<dbReference type="Gene3D" id="3.40.50.300">
    <property type="entry name" value="P-loop containing nucleotide triphosphate hydrolases"/>
    <property type="match status" value="1"/>
</dbReference>
<dbReference type="GO" id="GO:0051301">
    <property type="term" value="P:cell division"/>
    <property type="evidence" value="ECO:0007669"/>
    <property type="project" value="UniProtKB-KW"/>
</dbReference>
<proteinExistence type="predicted"/>
<evidence type="ECO:0000313" key="11">
    <source>
        <dbReference type="EMBL" id="PIO57704.1"/>
    </source>
</evidence>
<feature type="compositionally biased region" description="Basic residues" evidence="9">
    <location>
        <begin position="75"/>
        <end position="86"/>
    </location>
</feature>
<evidence type="ECO:0000256" key="4">
    <source>
        <dbReference type="ARBA" id="ARBA00022776"/>
    </source>
</evidence>
<keyword evidence="5" id="KW-0378">Hydrolase</keyword>
<keyword evidence="11" id="KW-0347">Helicase</keyword>
<keyword evidence="12" id="KW-1185">Reference proteome</keyword>
<dbReference type="GO" id="GO:0016787">
    <property type="term" value="F:hydrolase activity"/>
    <property type="evidence" value="ECO:0007669"/>
    <property type="project" value="UniProtKB-KW"/>
</dbReference>
<dbReference type="GO" id="GO:0006283">
    <property type="term" value="P:transcription-coupled nucleotide-excision repair"/>
    <property type="evidence" value="ECO:0007669"/>
    <property type="project" value="TreeGrafter"/>
</dbReference>
<dbReference type="CDD" id="cd18793">
    <property type="entry name" value="SF2_C_SNF"/>
    <property type="match status" value="1"/>
</dbReference>
<dbReference type="Proteomes" id="UP000230423">
    <property type="component" value="Unassembled WGS sequence"/>
</dbReference>
<keyword evidence="3" id="KW-0132">Cell division</keyword>
<evidence type="ECO:0000256" key="6">
    <source>
        <dbReference type="ARBA" id="ARBA00023306"/>
    </source>
</evidence>
<dbReference type="InterPro" id="IPR001650">
    <property type="entry name" value="Helicase_C-like"/>
</dbReference>
<dbReference type="InterPro" id="IPR050496">
    <property type="entry name" value="SNF2_RAD54_helicase_repair"/>
</dbReference>
<dbReference type="InterPro" id="IPR049730">
    <property type="entry name" value="SNF2/RAD54-like_C"/>
</dbReference>
<keyword evidence="11" id="KW-0547">Nucleotide-binding</keyword>
<protein>
    <recommendedName>
        <fullName evidence="2">DNA repair and recombination protein RAD54-like</fullName>
    </recommendedName>
    <alternativeName>
        <fullName evidence="8">Protein okra</fullName>
    </alternativeName>
</protein>
<sequence>DPNVFVFLLTTRVGGLGINLTSANKVVIFDPDWNPSTDTQAKERAWRIGQERAVTIYRLMLAGTIEEKVYHRIGREKRPSKGKQKLKNGEVDNESASMVNLSEDRKAELRERARLLARRLSRLQEGGEAESELLQPKSSGIGAPKSTMDSIPSEKNHVTENVSSFTDRIGNAYDGIDKDEPSAPTSHSSNMKKEEKISDINNKDVAGNSGLGDQKESKSMKKKKKHKLWREERVKSSSAKSSKQLEKSRSATPSVEKADDSY</sequence>
<dbReference type="InterPro" id="IPR027417">
    <property type="entry name" value="P-loop_NTPase"/>
</dbReference>
<evidence type="ECO:0000256" key="9">
    <source>
        <dbReference type="SAM" id="MobiDB-lite"/>
    </source>
</evidence>
<dbReference type="PANTHER" id="PTHR45629:SF7">
    <property type="entry name" value="DNA EXCISION REPAIR PROTEIN ERCC-6-RELATED"/>
    <property type="match status" value="1"/>
</dbReference>
<evidence type="ECO:0000256" key="7">
    <source>
        <dbReference type="ARBA" id="ARBA00024776"/>
    </source>
</evidence>
<feature type="compositionally biased region" description="Basic and acidic residues" evidence="9">
    <location>
        <begin position="191"/>
        <end position="202"/>
    </location>
</feature>
<keyword evidence="11" id="KW-0067">ATP-binding</keyword>
<evidence type="ECO:0000259" key="10">
    <source>
        <dbReference type="PROSITE" id="PS51194"/>
    </source>
</evidence>
<evidence type="ECO:0000313" key="12">
    <source>
        <dbReference type="Proteomes" id="UP000230423"/>
    </source>
</evidence>
<evidence type="ECO:0000256" key="2">
    <source>
        <dbReference type="ARBA" id="ARBA00015341"/>
    </source>
</evidence>
<dbReference type="GO" id="GO:0005634">
    <property type="term" value="C:nucleus"/>
    <property type="evidence" value="ECO:0007669"/>
    <property type="project" value="TreeGrafter"/>
</dbReference>
<dbReference type="GO" id="GO:0008094">
    <property type="term" value="F:ATP-dependent activity, acting on DNA"/>
    <property type="evidence" value="ECO:0007669"/>
    <property type="project" value="TreeGrafter"/>
</dbReference>
<feature type="region of interest" description="Disordered" evidence="9">
    <location>
        <begin position="75"/>
        <end position="98"/>
    </location>
</feature>
<feature type="domain" description="Helicase C-terminal" evidence="10">
    <location>
        <begin position="1"/>
        <end position="107"/>
    </location>
</feature>
<comment type="subunit">
    <text evidence="1">Interacts (via N-terminus) with spn-A/Rad51.</text>
</comment>
<keyword evidence="4" id="KW-0498">Mitosis</keyword>